<proteinExistence type="predicted"/>
<dbReference type="EMBL" id="SZZH01000005">
    <property type="protein sequence ID" value="TKV57342.1"/>
    <property type="molecule type" value="Genomic_DNA"/>
</dbReference>
<dbReference type="Proteomes" id="UP000306985">
    <property type="component" value="Unassembled WGS sequence"/>
</dbReference>
<dbReference type="InterPro" id="IPR005561">
    <property type="entry name" value="ANTAR"/>
</dbReference>
<dbReference type="PROSITE" id="PS50921">
    <property type="entry name" value="ANTAR"/>
    <property type="match status" value="1"/>
</dbReference>
<organism evidence="6 7">
    <name type="scientific">Nakamurella flava</name>
    <dbReference type="NCBI Taxonomy" id="2576308"/>
    <lineage>
        <taxon>Bacteria</taxon>
        <taxon>Bacillati</taxon>
        <taxon>Actinomycetota</taxon>
        <taxon>Actinomycetes</taxon>
        <taxon>Nakamurellales</taxon>
        <taxon>Nakamurellaceae</taxon>
        <taxon>Nakamurella</taxon>
    </lineage>
</organism>
<keyword evidence="3" id="KW-0805">Transcription regulation</keyword>
<dbReference type="SUPFAM" id="SSF52172">
    <property type="entry name" value="CheY-like"/>
    <property type="match status" value="1"/>
</dbReference>
<dbReference type="Pfam" id="PF03861">
    <property type="entry name" value="ANTAR"/>
    <property type="match status" value="1"/>
</dbReference>
<keyword evidence="2" id="KW-0418">Kinase</keyword>
<evidence type="ECO:0000256" key="2">
    <source>
        <dbReference type="ARBA" id="ARBA00022777"/>
    </source>
</evidence>
<dbReference type="InterPro" id="IPR029016">
    <property type="entry name" value="GAF-like_dom_sf"/>
</dbReference>
<dbReference type="GO" id="GO:0016301">
    <property type="term" value="F:kinase activity"/>
    <property type="evidence" value="ECO:0007669"/>
    <property type="project" value="UniProtKB-KW"/>
</dbReference>
<dbReference type="InterPro" id="IPR003018">
    <property type="entry name" value="GAF"/>
</dbReference>
<keyword evidence="7" id="KW-1185">Reference proteome</keyword>
<evidence type="ECO:0000256" key="4">
    <source>
        <dbReference type="ARBA" id="ARBA00023163"/>
    </source>
</evidence>
<dbReference type="InterPro" id="IPR012074">
    <property type="entry name" value="GAF_ANTAR"/>
</dbReference>
<evidence type="ECO:0000256" key="1">
    <source>
        <dbReference type="ARBA" id="ARBA00022679"/>
    </source>
</evidence>
<dbReference type="PIRSF" id="PIRSF036625">
    <property type="entry name" value="GAF_ANTAR"/>
    <property type="match status" value="1"/>
</dbReference>
<evidence type="ECO:0000256" key="3">
    <source>
        <dbReference type="ARBA" id="ARBA00023015"/>
    </source>
</evidence>
<feature type="domain" description="ANTAR" evidence="5">
    <location>
        <begin position="180"/>
        <end position="241"/>
    </location>
</feature>
<reference evidence="6 7" key="1">
    <citation type="submission" date="2019-05" db="EMBL/GenBank/DDBJ databases">
        <title>Nakamurella sp. N5BH11, whole genome shotgun sequence.</title>
        <authorList>
            <person name="Tuo L."/>
        </authorList>
    </citation>
    <scope>NUCLEOTIDE SEQUENCE [LARGE SCALE GENOMIC DNA]</scope>
    <source>
        <strain evidence="6 7">N5BH11</strain>
    </source>
</reference>
<dbReference type="SMART" id="SM01012">
    <property type="entry name" value="ANTAR"/>
    <property type="match status" value="1"/>
</dbReference>
<evidence type="ECO:0000313" key="6">
    <source>
        <dbReference type="EMBL" id="TKV57342.1"/>
    </source>
</evidence>
<dbReference type="OrthoDB" id="4629915at2"/>
<dbReference type="InterPro" id="IPR036388">
    <property type="entry name" value="WH-like_DNA-bd_sf"/>
</dbReference>
<comment type="caution">
    <text evidence="6">The sequence shown here is derived from an EMBL/GenBank/DDBJ whole genome shotgun (WGS) entry which is preliminary data.</text>
</comment>
<keyword evidence="1" id="KW-0808">Transferase</keyword>
<dbReference type="AlphaFoldDB" id="A0A4U6QBP8"/>
<protein>
    <submittedName>
        <fullName evidence="6">ANTAR domain-containing protein</fullName>
    </submittedName>
</protein>
<evidence type="ECO:0000259" key="5">
    <source>
        <dbReference type="PROSITE" id="PS50921"/>
    </source>
</evidence>
<evidence type="ECO:0000313" key="7">
    <source>
        <dbReference type="Proteomes" id="UP000306985"/>
    </source>
</evidence>
<dbReference type="InterPro" id="IPR011006">
    <property type="entry name" value="CheY-like_superfamily"/>
</dbReference>
<dbReference type="Gene3D" id="1.10.10.10">
    <property type="entry name" value="Winged helix-like DNA-binding domain superfamily/Winged helix DNA-binding domain"/>
    <property type="match status" value="1"/>
</dbReference>
<sequence>MTSLSSSARLGGAPVAHSSPPCPVDALAVVARRLALADDLSVLLAELPKVAPLVVAGAEHVSVTLIDKGRITATSAGDDVARRWASCQQQTGEGPTIDALRGETGIVVVPDLAGDQRWSRWRALLAQEWPGAPGGALLALRLDAGRGQQATLTLHSRRPRSFDRGATSAATALSIHASIAMATVAKHDNLRVALESRDTIGQAKGILMERLRVTADEAFDLLVGASQRTNRKLRDIAEQLTTTGELVAERVPHT</sequence>
<dbReference type="SMART" id="SM00065">
    <property type="entry name" value="GAF"/>
    <property type="match status" value="1"/>
</dbReference>
<accession>A0A4U6QBP8</accession>
<keyword evidence="4" id="KW-0804">Transcription</keyword>
<dbReference type="GO" id="GO:0003723">
    <property type="term" value="F:RNA binding"/>
    <property type="evidence" value="ECO:0007669"/>
    <property type="project" value="InterPro"/>
</dbReference>
<gene>
    <name evidence="6" type="ORF">FDO65_17615</name>
</gene>
<name>A0A4U6QBP8_9ACTN</name>
<dbReference type="Gene3D" id="3.30.450.40">
    <property type="match status" value="1"/>
</dbReference>
<dbReference type="RefSeq" id="WP_137451046.1">
    <property type="nucleotide sequence ID" value="NZ_SZZH01000005.1"/>
</dbReference>
<dbReference type="SUPFAM" id="SSF55781">
    <property type="entry name" value="GAF domain-like"/>
    <property type="match status" value="1"/>
</dbReference>